<evidence type="ECO:0000313" key="2">
    <source>
        <dbReference type="Proteomes" id="UP001139260"/>
    </source>
</evidence>
<name>A0A9X1XUE6_9FLAO</name>
<reference evidence="1" key="1">
    <citation type="submission" date="2022-04" db="EMBL/GenBank/DDBJ databases">
        <title>Flavobacterium pygoscelis sp. nov. isolated from Chinstrap chick (Pygoscelis antarcticus).</title>
        <authorList>
            <person name="Irgang R."/>
            <person name="Poblete-Morales M."/>
            <person name="Avendano-Herrera R."/>
        </authorList>
    </citation>
    <scope>NUCLEOTIDE SEQUENCE</scope>
    <source>
        <strain evidence="1">I-SCBP12n</strain>
    </source>
</reference>
<keyword evidence="2" id="KW-1185">Reference proteome</keyword>
<sequence>MKKTTLVLIVITFLFFWGCEEFLRRKVGGFAGSYPFVEYWEIKASEREVLDAIRELSKINPNFKAPNNIEFISKRDTCYIWTSDEMKEYVEKLKLDSLLPLPKKSYENYYDDYWVYVNLYYPETKEIVHTWTRPANDTTFTTFAFVSLTKIGGTETKLINRDFWYIANKLEIHKFKTKFVDKIQTQIEKKRKSGT</sequence>
<gene>
    <name evidence="1" type="ORF">MW871_16110</name>
</gene>
<protein>
    <submittedName>
        <fullName evidence="1">Uncharacterized protein</fullName>
    </submittedName>
</protein>
<accession>A0A9X1XUE6</accession>
<organism evidence="1 2">
    <name type="scientific">Flavobacterium pygoscelis</name>
    <dbReference type="NCBI Taxonomy" id="2893176"/>
    <lineage>
        <taxon>Bacteria</taxon>
        <taxon>Pseudomonadati</taxon>
        <taxon>Bacteroidota</taxon>
        <taxon>Flavobacteriia</taxon>
        <taxon>Flavobacteriales</taxon>
        <taxon>Flavobacteriaceae</taxon>
        <taxon>Flavobacterium</taxon>
    </lineage>
</organism>
<evidence type="ECO:0000313" key="1">
    <source>
        <dbReference type="EMBL" id="MCK8143417.1"/>
    </source>
</evidence>
<dbReference type="RefSeq" id="WP_248429411.1">
    <property type="nucleotide sequence ID" value="NZ_JALNUB010000029.1"/>
</dbReference>
<dbReference type="EMBL" id="JALNUB010000029">
    <property type="protein sequence ID" value="MCK8143417.1"/>
    <property type="molecule type" value="Genomic_DNA"/>
</dbReference>
<dbReference type="Proteomes" id="UP001139260">
    <property type="component" value="Unassembled WGS sequence"/>
</dbReference>
<proteinExistence type="predicted"/>
<dbReference type="AlphaFoldDB" id="A0A9X1XUE6"/>
<comment type="caution">
    <text evidence="1">The sequence shown here is derived from an EMBL/GenBank/DDBJ whole genome shotgun (WGS) entry which is preliminary data.</text>
</comment>